<evidence type="ECO:0000313" key="11">
    <source>
        <dbReference type="EMBL" id="KAK7601861.1"/>
    </source>
</evidence>
<keyword evidence="2" id="KW-0479">Metal-binding</keyword>
<dbReference type="Proteomes" id="UP001367676">
    <property type="component" value="Unassembled WGS sequence"/>
</dbReference>
<feature type="domain" description="Fe2OG dioxygenase" evidence="10">
    <location>
        <begin position="164"/>
        <end position="263"/>
    </location>
</feature>
<evidence type="ECO:0000256" key="5">
    <source>
        <dbReference type="ARBA" id="ARBA00023002"/>
    </source>
</evidence>
<accession>A0AAN9TS19</accession>
<evidence type="ECO:0000256" key="6">
    <source>
        <dbReference type="ARBA" id="ARBA00023004"/>
    </source>
</evidence>
<comment type="catalytic activity">
    <reaction evidence="8">
        <text>L-prolyl-[hypoxia-inducible factor alpha subunit] + 2-oxoglutarate + O2 = trans-4-hydroxy-L-prolyl-[hypoxia-inducible factor alpha subunit] + succinate + CO2</text>
        <dbReference type="Rhea" id="RHEA:48400"/>
        <dbReference type="Rhea" id="RHEA-COMP:12093"/>
        <dbReference type="Rhea" id="RHEA-COMP:12094"/>
        <dbReference type="ChEBI" id="CHEBI:15379"/>
        <dbReference type="ChEBI" id="CHEBI:16526"/>
        <dbReference type="ChEBI" id="CHEBI:16810"/>
        <dbReference type="ChEBI" id="CHEBI:30031"/>
        <dbReference type="ChEBI" id="CHEBI:50342"/>
        <dbReference type="ChEBI" id="CHEBI:61965"/>
        <dbReference type="EC" id="1.14.11.29"/>
    </reaction>
</comment>
<keyword evidence="4" id="KW-0223">Dioxygenase</keyword>
<evidence type="ECO:0000256" key="2">
    <source>
        <dbReference type="ARBA" id="ARBA00022723"/>
    </source>
</evidence>
<dbReference type="PROSITE" id="PS51471">
    <property type="entry name" value="FE2OG_OXY"/>
    <property type="match status" value="1"/>
</dbReference>
<evidence type="ECO:0000256" key="3">
    <source>
        <dbReference type="ARBA" id="ARBA00022896"/>
    </source>
</evidence>
<dbReference type="InterPro" id="IPR051559">
    <property type="entry name" value="HIF_prolyl_hydroxylases"/>
</dbReference>
<dbReference type="GO" id="GO:0008198">
    <property type="term" value="F:ferrous iron binding"/>
    <property type="evidence" value="ECO:0007669"/>
    <property type="project" value="TreeGrafter"/>
</dbReference>
<dbReference type="GO" id="GO:0031418">
    <property type="term" value="F:L-ascorbic acid binding"/>
    <property type="evidence" value="ECO:0007669"/>
    <property type="project" value="UniProtKB-KW"/>
</dbReference>
<dbReference type="InterPro" id="IPR044862">
    <property type="entry name" value="Pro_4_hyd_alph_FE2OG_OXY"/>
</dbReference>
<keyword evidence="5" id="KW-0560">Oxidoreductase</keyword>
<evidence type="ECO:0000256" key="4">
    <source>
        <dbReference type="ARBA" id="ARBA00022964"/>
    </source>
</evidence>
<organism evidence="11 12">
    <name type="scientific">Parthenolecanium corni</name>
    <dbReference type="NCBI Taxonomy" id="536013"/>
    <lineage>
        <taxon>Eukaryota</taxon>
        <taxon>Metazoa</taxon>
        <taxon>Ecdysozoa</taxon>
        <taxon>Arthropoda</taxon>
        <taxon>Hexapoda</taxon>
        <taxon>Insecta</taxon>
        <taxon>Pterygota</taxon>
        <taxon>Neoptera</taxon>
        <taxon>Paraneoptera</taxon>
        <taxon>Hemiptera</taxon>
        <taxon>Sternorrhyncha</taxon>
        <taxon>Coccoidea</taxon>
        <taxon>Coccidae</taxon>
        <taxon>Parthenolecanium</taxon>
    </lineage>
</organism>
<name>A0AAN9TS19_9HEMI</name>
<evidence type="ECO:0000256" key="9">
    <source>
        <dbReference type="SAM" id="MobiDB-lite"/>
    </source>
</evidence>
<keyword evidence="12" id="KW-1185">Reference proteome</keyword>
<sequence length="278" mass="31683">MAIINFGPDLPLDMASLLIQDDHQGVIHQRNEQQSSVEPRASNSSQTEANTGNILRNRSICLQFIADMNSYGISVVDSFLGNEHGNLVYEEVINLHRAGLFTDGQLVRNDMKNKNIRGDEVIWLMGNETGCPHINSLINEVDKIVKGAGKFANNGLLGKYKISDRTRAMVACYPGNGAHYVKHVDNPDMNGRVLTAIYYLNKNWDSKVHGGMLRIFPSKERPQPAAIDPYFDRMIFFWSDRRSPHEVLPSFRTRYAITIWYYDSLERKNYEVCVSTFY</sequence>
<keyword evidence="3" id="KW-0847">Vitamin C</keyword>
<gene>
    <name evidence="11" type="ORF">V9T40_009302</name>
</gene>
<dbReference type="GO" id="GO:0071456">
    <property type="term" value="P:cellular response to hypoxia"/>
    <property type="evidence" value="ECO:0007669"/>
    <property type="project" value="TreeGrafter"/>
</dbReference>
<evidence type="ECO:0000256" key="7">
    <source>
        <dbReference type="ARBA" id="ARBA00039004"/>
    </source>
</evidence>
<dbReference type="SMART" id="SM00702">
    <property type="entry name" value="P4Hc"/>
    <property type="match status" value="1"/>
</dbReference>
<dbReference type="PANTHER" id="PTHR12907:SF26">
    <property type="entry name" value="HIF PROLYL HYDROXYLASE, ISOFORM C"/>
    <property type="match status" value="1"/>
</dbReference>
<dbReference type="EMBL" id="JBBCAQ010000010">
    <property type="protein sequence ID" value="KAK7601861.1"/>
    <property type="molecule type" value="Genomic_DNA"/>
</dbReference>
<proteinExistence type="predicted"/>
<comment type="cofactor">
    <cofactor evidence="1">
        <name>L-ascorbate</name>
        <dbReference type="ChEBI" id="CHEBI:38290"/>
    </cofactor>
</comment>
<protein>
    <recommendedName>
        <fullName evidence="7">hypoxia-inducible factor-proline dioxygenase</fullName>
        <ecNumber evidence="7">1.14.11.29</ecNumber>
    </recommendedName>
</protein>
<keyword evidence="6" id="KW-0408">Iron</keyword>
<dbReference type="EC" id="1.14.11.29" evidence="7"/>
<evidence type="ECO:0000256" key="1">
    <source>
        <dbReference type="ARBA" id="ARBA00001961"/>
    </source>
</evidence>
<dbReference type="PANTHER" id="PTHR12907">
    <property type="entry name" value="EGL NINE HOMOLOG-RELATED"/>
    <property type="match status" value="1"/>
</dbReference>
<evidence type="ECO:0000313" key="12">
    <source>
        <dbReference type="Proteomes" id="UP001367676"/>
    </source>
</evidence>
<dbReference type="AlphaFoldDB" id="A0AAN9TS19"/>
<dbReference type="Gene3D" id="2.60.120.620">
    <property type="entry name" value="q2cbj1_9rhob like domain"/>
    <property type="match status" value="1"/>
</dbReference>
<evidence type="ECO:0000256" key="8">
    <source>
        <dbReference type="ARBA" id="ARBA00049134"/>
    </source>
</evidence>
<dbReference type="InterPro" id="IPR005123">
    <property type="entry name" value="Oxoglu/Fe-dep_dioxygenase_dom"/>
</dbReference>
<dbReference type="GO" id="GO:0160082">
    <property type="term" value="F:hypoxia-inducible factor-proline dioxygenase activity"/>
    <property type="evidence" value="ECO:0007669"/>
    <property type="project" value="UniProtKB-EC"/>
</dbReference>
<feature type="region of interest" description="Disordered" evidence="9">
    <location>
        <begin position="28"/>
        <end position="49"/>
    </location>
</feature>
<dbReference type="InterPro" id="IPR006620">
    <property type="entry name" value="Pro_4_hyd_alph"/>
</dbReference>
<dbReference type="Pfam" id="PF13640">
    <property type="entry name" value="2OG-FeII_Oxy_3"/>
    <property type="match status" value="1"/>
</dbReference>
<reference evidence="11 12" key="1">
    <citation type="submission" date="2024-03" db="EMBL/GenBank/DDBJ databases">
        <title>Adaptation during the transition from Ophiocordyceps entomopathogen to insect associate is accompanied by gene loss and intensified selection.</title>
        <authorList>
            <person name="Ward C.M."/>
            <person name="Onetto C.A."/>
            <person name="Borneman A.R."/>
        </authorList>
    </citation>
    <scope>NUCLEOTIDE SEQUENCE [LARGE SCALE GENOMIC DNA]</scope>
    <source>
        <strain evidence="11">AWRI1</strain>
        <tissue evidence="11">Single Adult Female</tissue>
    </source>
</reference>
<evidence type="ECO:0000259" key="10">
    <source>
        <dbReference type="PROSITE" id="PS51471"/>
    </source>
</evidence>
<comment type="caution">
    <text evidence="11">The sequence shown here is derived from an EMBL/GenBank/DDBJ whole genome shotgun (WGS) entry which is preliminary data.</text>
</comment>
<feature type="compositionally biased region" description="Polar residues" evidence="9">
    <location>
        <begin position="32"/>
        <end position="49"/>
    </location>
</feature>